<sequence>MSTTSIWRLIRKDLGIFAYKKKPPQILSQAITNKPLIRGRKIIQQLSKDSRHQVSEQMRNFHGPGTTTVKMTGF</sequence>
<reference evidence="3" key="1">
    <citation type="submission" date="2021-01" db="EMBL/GenBank/DDBJ databases">
        <title>Caligus Genome Assembly.</title>
        <authorList>
            <person name="Gallardo-Escarate C."/>
        </authorList>
    </citation>
    <scope>NUCLEOTIDE SEQUENCE [LARGE SCALE GENOMIC DNA]</scope>
</reference>
<dbReference type="Proteomes" id="UP000595437">
    <property type="component" value="Chromosome 15"/>
</dbReference>
<gene>
    <name evidence="2" type="ORF">FKW44_020911</name>
</gene>
<feature type="compositionally biased region" description="Polar residues" evidence="1">
    <location>
        <begin position="65"/>
        <end position="74"/>
    </location>
</feature>
<evidence type="ECO:0000313" key="3">
    <source>
        <dbReference type="Proteomes" id="UP000595437"/>
    </source>
</evidence>
<name>A0A7T8GQC8_CALRO</name>
<evidence type="ECO:0000313" key="2">
    <source>
        <dbReference type="EMBL" id="QQP35954.1"/>
    </source>
</evidence>
<proteinExistence type="predicted"/>
<accession>A0A7T8GQC8</accession>
<keyword evidence="3" id="KW-1185">Reference proteome</keyword>
<feature type="region of interest" description="Disordered" evidence="1">
    <location>
        <begin position="49"/>
        <end position="74"/>
    </location>
</feature>
<protein>
    <submittedName>
        <fullName evidence="2">Uncharacterized protein</fullName>
    </submittedName>
</protein>
<dbReference type="AlphaFoldDB" id="A0A7T8GQC8"/>
<dbReference type="OrthoDB" id="10040454at2759"/>
<evidence type="ECO:0000256" key="1">
    <source>
        <dbReference type="SAM" id="MobiDB-lite"/>
    </source>
</evidence>
<organism evidence="2 3">
    <name type="scientific">Caligus rogercresseyi</name>
    <name type="common">Sea louse</name>
    <dbReference type="NCBI Taxonomy" id="217165"/>
    <lineage>
        <taxon>Eukaryota</taxon>
        <taxon>Metazoa</taxon>
        <taxon>Ecdysozoa</taxon>
        <taxon>Arthropoda</taxon>
        <taxon>Crustacea</taxon>
        <taxon>Multicrustacea</taxon>
        <taxon>Hexanauplia</taxon>
        <taxon>Copepoda</taxon>
        <taxon>Siphonostomatoida</taxon>
        <taxon>Caligidae</taxon>
        <taxon>Caligus</taxon>
    </lineage>
</organism>
<dbReference type="EMBL" id="CP045904">
    <property type="protein sequence ID" value="QQP35954.1"/>
    <property type="molecule type" value="Genomic_DNA"/>
</dbReference>